<dbReference type="AlphaFoldDB" id="A0A182MJ21"/>
<reference evidence="1" key="2">
    <citation type="submission" date="2020-05" db="UniProtKB">
        <authorList>
            <consortium name="EnsemblMetazoa"/>
        </authorList>
    </citation>
    <scope>IDENTIFICATION</scope>
    <source>
        <strain evidence="1">A-37</strain>
    </source>
</reference>
<proteinExistence type="predicted"/>
<sequence length="115" mass="12838">MYERTDCNLPKADWAASVEPGVIYFIKLNVQQYPTLLAQATLTVGILCLEPFRFLYDHGEDDDFGLLLGGSMQQPVVPVGRHVEHALCLQVHLLFVVRKLHDGGRVCSVGMVVRT</sequence>
<dbReference type="EMBL" id="AXCM01007612">
    <property type="status" value="NOT_ANNOTATED_CDS"/>
    <property type="molecule type" value="Genomic_DNA"/>
</dbReference>
<evidence type="ECO:0000313" key="2">
    <source>
        <dbReference type="Proteomes" id="UP000075883"/>
    </source>
</evidence>
<organism evidence="1 2">
    <name type="scientific">Anopheles culicifacies</name>
    <dbReference type="NCBI Taxonomy" id="139723"/>
    <lineage>
        <taxon>Eukaryota</taxon>
        <taxon>Metazoa</taxon>
        <taxon>Ecdysozoa</taxon>
        <taxon>Arthropoda</taxon>
        <taxon>Hexapoda</taxon>
        <taxon>Insecta</taxon>
        <taxon>Pterygota</taxon>
        <taxon>Neoptera</taxon>
        <taxon>Endopterygota</taxon>
        <taxon>Diptera</taxon>
        <taxon>Nematocera</taxon>
        <taxon>Culicoidea</taxon>
        <taxon>Culicidae</taxon>
        <taxon>Anophelinae</taxon>
        <taxon>Anopheles</taxon>
        <taxon>culicifacies species complex</taxon>
    </lineage>
</organism>
<dbReference type="Proteomes" id="UP000075883">
    <property type="component" value="Unassembled WGS sequence"/>
</dbReference>
<accession>A0A182MJ21</accession>
<reference evidence="2" key="1">
    <citation type="submission" date="2013-09" db="EMBL/GenBank/DDBJ databases">
        <title>The Genome Sequence of Anopheles culicifacies species A.</title>
        <authorList>
            <consortium name="The Broad Institute Genomics Platform"/>
            <person name="Neafsey D.E."/>
            <person name="Besansky N."/>
            <person name="Howell P."/>
            <person name="Walton C."/>
            <person name="Young S.K."/>
            <person name="Zeng Q."/>
            <person name="Gargeya S."/>
            <person name="Fitzgerald M."/>
            <person name="Haas B."/>
            <person name="Abouelleil A."/>
            <person name="Allen A.W."/>
            <person name="Alvarado L."/>
            <person name="Arachchi H.M."/>
            <person name="Berlin A.M."/>
            <person name="Chapman S.B."/>
            <person name="Gainer-Dewar J."/>
            <person name="Goldberg J."/>
            <person name="Griggs A."/>
            <person name="Gujja S."/>
            <person name="Hansen M."/>
            <person name="Howarth C."/>
            <person name="Imamovic A."/>
            <person name="Ireland A."/>
            <person name="Larimer J."/>
            <person name="McCowan C."/>
            <person name="Murphy C."/>
            <person name="Pearson M."/>
            <person name="Poon T.W."/>
            <person name="Priest M."/>
            <person name="Roberts A."/>
            <person name="Saif S."/>
            <person name="Shea T."/>
            <person name="Sisk P."/>
            <person name="Sykes S."/>
            <person name="Wortman J."/>
            <person name="Nusbaum C."/>
            <person name="Birren B."/>
        </authorList>
    </citation>
    <scope>NUCLEOTIDE SEQUENCE [LARGE SCALE GENOMIC DNA]</scope>
    <source>
        <strain evidence="2">A-37</strain>
    </source>
</reference>
<evidence type="ECO:0000313" key="1">
    <source>
        <dbReference type="EnsemblMetazoa" id="ACUA019466-PA"/>
    </source>
</evidence>
<name>A0A182MJ21_9DIPT</name>
<dbReference type="EnsemblMetazoa" id="ACUA019466-RA">
    <property type="protein sequence ID" value="ACUA019466-PA"/>
    <property type="gene ID" value="ACUA019466"/>
</dbReference>
<keyword evidence="2" id="KW-1185">Reference proteome</keyword>
<dbReference type="VEuPathDB" id="VectorBase:ACUA019466"/>
<protein>
    <submittedName>
        <fullName evidence="1">Uncharacterized protein</fullName>
    </submittedName>
</protein>